<dbReference type="Pfam" id="PF00795">
    <property type="entry name" value="CN_hydrolase"/>
    <property type="match status" value="1"/>
</dbReference>
<evidence type="ECO:0000256" key="1">
    <source>
        <dbReference type="ARBA" id="ARBA00022801"/>
    </source>
</evidence>
<dbReference type="InterPro" id="IPR001110">
    <property type="entry name" value="UPF0012_CS"/>
</dbReference>
<dbReference type="CDD" id="cd07572">
    <property type="entry name" value="nit"/>
    <property type="match status" value="1"/>
</dbReference>
<name>A0ABP0ZKJ1_9ASCO</name>
<dbReference type="PROSITE" id="PS01227">
    <property type="entry name" value="UPF0012"/>
    <property type="match status" value="1"/>
</dbReference>
<dbReference type="EMBL" id="OZ022406">
    <property type="protein sequence ID" value="CAK9437561.1"/>
    <property type="molecule type" value="Genomic_DNA"/>
</dbReference>
<dbReference type="InterPro" id="IPR036526">
    <property type="entry name" value="C-N_Hydrolase_sf"/>
</dbReference>
<proteinExistence type="predicted"/>
<organism evidence="3 4">
    <name type="scientific">Lodderomyces beijingensis</name>
    <dbReference type="NCBI Taxonomy" id="1775926"/>
    <lineage>
        <taxon>Eukaryota</taxon>
        <taxon>Fungi</taxon>
        <taxon>Dikarya</taxon>
        <taxon>Ascomycota</taxon>
        <taxon>Saccharomycotina</taxon>
        <taxon>Pichiomycetes</taxon>
        <taxon>Debaryomycetaceae</taxon>
        <taxon>Candida/Lodderomyces clade</taxon>
        <taxon>Lodderomyces</taxon>
    </lineage>
</organism>
<keyword evidence="4" id="KW-1185">Reference proteome</keyword>
<evidence type="ECO:0000313" key="3">
    <source>
        <dbReference type="EMBL" id="CAK9437561.1"/>
    </source>
</evidence>
<evidence type="ECO:0000259" key="2">
    <source>
        <dbReference type="PROSITE" id="PS50263"/>
    </source>
</evidence>
<dbReference type="PANTHER" id="PTHR23088">
    <property type="entry name" value="NITRILASE-RELATED"/>
    <property type="match status" value="1"/>
</dbReference>
<reference evidence="3 4" key="1">
    <citation type="submission" date="2024-03" db="EMBL/GenBank/DDBJ databases">
        <authorList>
            <person name="Brejova B."/>
        </authorList>
    </citation>
    <scope>NUCLEOTIDE SEQUENCE [LARGE SCALE GENOMIC DNA]</scope>
    <source>
        <strain evidence="3 4">CBS 14171</strain>
    </source>
</reference>
<dbReference type="SUPFAM" id="SSF56317">
    <property type="entry name" value="Carbon-nitrogen hydrolase"/>
    <property type="match status" value="1"/>
</dbReference>
<dbReference type="RefSeq" id="XP_066828877.1">
    <property type="nucleotide sequence ID" value="XM_066971882.1"/>
</dbReference>
<dbReference type="PROSITE" id="PS50263">
    <property type="entry name" value="CN_HYDROLASE"/>
    <property type="match status" value="1"/>
</dbReference>
<dbReference type="Proteomes" id="UP001497383">
    <property type="component" value="Chromosome 2"/>
</dbReference>
<dbReference type="InterPro" id="IPR045254">
    <property type="entry name" value="Nit1/2_C-N_Hydrolase"/>
</dbReference>
<evidence type="ECO:0000313" key="4">
    <source>
        <dbReference type="Proteomes" id="UP001497383"/>
    </source>
</evidence>
<dbReference type="Gene3D" id="3.60.110.10">
    <property type="entry name" value="Carbon-nitrogen hydrolase"/>
    <property type="match status" value="1"/>
</dbReference>
<protein>
    <recommendedName>
        <fullName evidence="2">CN hydrolase domain-containing protein</fullName>
    </recommendedName>
</protein>
<gene>
    <name evidence="3" type="ORF">LODBEIA_P19390</name>
</gene>
<feature type="domain" description="CN hydrolase" evidence="2">
    <location>
        <begin position="1"/>
        <end position="283"/>
    </location>
</feature>
<dbReference type="PANTHER" id="PTHR23088:SF27">
    <property type="entry name" value="DEAMINATED GLUTATHIONE AMIDASE"/>
    <property type="match status" value="1"/>
</dbReference>
<sequence>MKVAVGQLCSSSNITKNLHTVYKLLNHAVEHHSQILFLPEATDYISRNAQHSAQLAQEVESHFLRPLLAHIKHLNAQTYLSLGVHLPSTSTTTTTASARVRNVHILIDPQGAIVAEYQKLHLFDVDVPHGPILKESNSVEPGSRIVPPIPIPSSSGGGGFNLGLSICYDIRFPELSLKLRQLGAHILTFPSAFTTKTGEAHWEILSRARALDTQCFVVNAAQCGTHDVGTNEKGDAVLRVSYGDSIVVDPWGKVLARAKKFDDDGVDVDGDDYYEIIYADLDLDALETVRKNMPLLDHRRSEVFGEL</sequence>
<accession>A0ABP0ZKJ1</accession>
<dbReference type="InterPro" id="IPR003010">
    <property type="entry name" value="C-N_Hydrolase"/>
</dbReference>
<dbReference type="GeneID" id="92207135"/>
<keyword evidence="1" id="KW-0378">Hydrolase</keyword>